<organism evidence="1 2">
    <name type="scientific">Mytilus galloprovincialis</name>
    <name type="common">Mediterranean mussel</name>
    <dbReference type="NCBI Taxonomy" id="29158"/>
    <lineage>
        <taxon>Eukaryota</taxon>
        <taxon>Metazoa</taxon>
        <taxon>Spiralia</taxon>
        <taxon>Lophotrochozoa</taxon>
        <taxon>Mollusca</taxon>
        <taxon>Bivalvia</taxon>
        <taxon>Autobranchia</taxon>
        <taxon>Pteriomorphia</taxon>
        <taxon>Mytilida</taxon>
        <taxon>Mytiloidea</taxon>
        <taxon>Mytilidae</taxon>
        <taxon>Mytilinae</taxon>
        <taxon>Mytilus</taxon>
    </lineage>
</organism>
<evidence type="ECO:0000313" key="2">
    <source>
        <dbReference type="Proteomes" id="UP000596742"/>
    </source>
</evidence>
<keyword evidence="2" id="KW-1185">Reference proteome</keyword>
<feature type="non-terminal residue" evidence="1">
    <location>
        <position position="288"/>
    </location>
</feature>
<comment type="caution">
    <text evidence="1">The sequence shown here is derived from an EMBL/GenBank/DDBJ whole genome shotgun (WGS) entry which is preliminary data.</text>
</comment>
<proteinExistence type="predicted"/>
<gene>
    <name evidence="1" type="ORF">MGAL_10B048831</name>
</gene>
<accession>A0A8B6CZI6</accession>
<dbReference type="Proteomes" id="UP000596742">
    <property type="component" value="Unassembled WGS sequence"/>
</dbReference>
<dbReference type="EMBL" id="UYJE01002539">
    <property type="protein sequence ID" value="VDI11707.1"/>
    <property type="molecule type" value="Genomic_DNA"/>
</dbReference>
<evidence type="ECO:0000313" key="1">
    <source>
        <dbReference type="EMBL" id="VDI11707.1"/>
    </source>
</evidence>
<protein>
    <submittedName>
        <fullName evidence="1">Uncharacterized protein</fullName>
    </submittedName>
</protein>
<reference evidence="1" key="1">
    <citation type="submission" date="2018-11" db="EMBL/GenBank/DDBJ databases">
        <authorList>
            <person name="Alioto T."/>
            <person name="Alioto T."/>
        </authorList>
    </citation>
    <scope>NUCLEOTIDE SEQUENCE</scope>
</reference>
<sequence>MEFLQTIQFICRTTYEKSTGPCGNPCLSSDKGKTKPSSIFDNIFWQYDNGTITDTKYNLNYILTTVSNTPPYEQGENKFLIPLSNVSRFTLRLNNISWILTGTGKAPASVALKITVNTYIRNDTNMPNASPISALAPYIGIQHSCRTVIKIPVIDPDDDRVGCRWAESQDCDQSCTDLPHAELNQKDCTIELDANTRNGYRPGQKYRVTLMADDYPRYDVFMNNKIITPQQKMSSTPVQFTIHIVNGPTSCSTGMKFVALTLPENIRVPYPPNRPHLINGVYLETPDV</sequence>
<dbReference type="AlphaFoldDB" id="A0A8B6CZI6"/>
<dbReference type="OrthoDB" id="10063988at2759"/>
<name>A0A8B6CZI6_MYTGA</name>